<dbReference type="EMBL" id="CP138898">
    <property type="protein sequence ID" value="WPK26745.1"/>
    <property type="molecule type" value="Genomic_DNA"/>
</dbReference>
<dbReference type="AlphaFoldDB" id="A0AAX4HGI4"/>
<reference evidence="1 2" key="1">
    <citation type="submission" date="2023-10" db="EMBL/GenBank/DDBJ databases">
        <title>Draft Genome Sequence of Candida saopaulonensis from a very Premature Infant with Sepsis.</title>
        <authorList>
            <person name="Ning Y."/>
            <person name="Dai R."/>
            <person name="Xiao M."/>
            <person name="Xu Y."/>
            <person name="Yan Q."/>
            <person name="Zhang L."/>
        </authorList>
    </citation>
    <scope>NUCLEOTIDE SEQUENCE [LARGE SCALE GENOMIC DNA]</scope>
    <source>
        <strain evidence="1 2">19XY460</strain>
    </source>
</reference>
<dbReference type="GO" id="GO:0035658">
    <property type="term" value="C:Mon1-Ccz1 complex"/>
    <property type="evidence" value="ECO:0007669"/>
    <property type="project" value="InterPro"/>
</dbReference>
<sequence>MSNYLSNFISRFQVGNLGIASTNLGHETESGGPNFSFVTAFNPSWASDEDESLDGARKQILFFLTPKKNSAATSHNTNVESVSTEAIGSQEQVHLVGLLRGSYSLVQDFGKLEGPVTITLSNQTIVVVELEPGFFLACCCRTVTGSLANSETIGLSQTEALIKQCHQRFQLFNSSFELLIGLYGREQFCEFLLDHWQNFIDAVNRGSQIPYGPRTLTWPTRMNAQGALFFLQDSICRKSSIRLSEPCRSEMEDIVKCSASLVTGWTIHKFNSAAAKENGLLYQSSSGGVQLQQEYINCIGGYLQLLASNNCLTSQYLLLKDQLVLYFDAMYKEYDEKTEDGLQSDSDGDVEENVSVSAFGVTPSAALGLLHPVALTNSLVVLPLNSTVNQFRNLGLAVSDGIVSAPDWLTPWRSHEPLTSVGSRGSIESQQSLSHTFRGSYLAGLVDQDISNFLVYIPTIVDGKTEWREYILLVYAFGEYVVTLIYDSGLEELADPLFYSELEESTLIPLLKLAIEGELSTGFDMSASIGSLPGPIGDALKNNKKSMQTTDPQTSGADIDSDFFYIIFEPEKAWYQTSLPDLASVNEHNPSLLRAIFHLHNQLAGQLFVKDHDKTMFTTGISDEHLHKFASSKSNDWLFYTMKYKGKVIVIIRNYNHRAKSKATLEPANSYLTQVADRVYGAANLGFLDNLGSDVKGWLGRLSSQEETD</sequence>
<accession>A0AAX4HGI4</accession>
<protein>
    <recommendedName>
        <fullName evidence="3">CCZ1/INTU/HSP4 first Longin domain-containing protein</fullName>
    </recommendedName>
</protein>
<keyword evidence="2" id="KW-1185">Reference proteome</keyword>
<dbReference type="RefSeq" id="XP_062879125.1">
    <property type="nucleotide sequence ID" value="XM_063023055.1"/>
</dbReference>
<dbReference type="PANTHER" id="PTHR13056">
    <property type="entry name" value="VACUOLAR FUSION PROTEIN CCZ1 HOMOLOG-RELATED"/>
    <property type="match status" value="1"/>
</dbReference>
<organism evidence="1 2">
    <name type="scientific">Australozyma saopauloensis</name>
    <dbReference type="NCBI Taxonomy" id="291208"/>
    <lineage>
        <taxon>Eukaryota</taxon>
        <taxon>Fungi</taxon>
        <taxon>Dikarya</taxon>
        <taxon>Ascomycota</taxon>
        <taxon>Saccharomycotina</taxon>
        <taxon>Pichiomycetes</taxon>
        <taxon>Metschnikowiaceae</taxon>
        <taxon>Australozyma</taxon>
    </lineage>
</organism>
<gene>
    <name evidence="1" type="ORF">PUMCH_004106</name>
</gene>
<evidence type="ECO:0000313" key="1">
    <source>
        <dbReference type="EMBL" id="WPK26745.1"/>
    </source>
</evidence>
<dbReference type="InterPro" id="IPR013176">
    <property type="entry name" value="Ccz1"/>
</dbReference>
<name>A0AAX4HGI4_9ASCO</name>
<evidence type="ECO:0008006" key="3">
    <source>
        <dbReference type="Google" id="ProtNLM"/>
    </source>
</evidence>
<proteinExistence type="predicted"/>
<dbReference type="Proteomes" id="UP001338582">
    <property type="component" value="Chromosome 5"/>
</dbReference>
<evidence type="ECO:0000313" key="2">
    <source>
        <dbReference type="Proteomes" id="UP001338582"/>
    </source>
</evidence>
<dbReference type="GO" id="GO:0016192">
    <property type="term" value="P:vesicle-mediated transport"/>
    <property type="evidence" value="ECO:0007669"/>
    <property type="project" value="InterPro"/>
</dbReference>
<dbReference type="KEGG" id="asau:88175168"/>
<dbReference type="PANTHER" id="PTHR13056:SF0">
    <property type="entry name" value="VACUOLAR FUSION PROTEIN CCZ1 HOMOLOG-RELATED"/>
    <property type="match status" value="1"/>
</dbReference>
<dbReference type="GeneID" id="88175168"/>